<protein>
    <submittedName>
        <fullName evidence="1">Uncharacterized protein</fullName>
    </submittedName>
</protein>
<organism evidence="1 2">
    <name type="scientific">Dermatophagoides farinae</name>
    <name type="common">American house dust mite</name>
    <dbReference type="NCBI Taxonomy" id="6954"/>
    <lineage>
        <taxon>Eukaryota</taxon>
        <taxon>Metazoa</taxon>
        <taxon>Ecdysozoa</taxon>
        <taxon>Arthropoda</taxon>
        <taxon>Chelicerata</taxon>
        <taxon>Arachnida</taxon>
        <taxon>Acari</taxon>
        <taxon>Acariformes</taxon>
        <taxon>Sarcoptiformes</taxon>
        <taxon>Astigmata</taxon>
        <taxon>Psoroptidia</taxon>
        <taxon>Analgoidea</taxon>
        <taxon>Pyroglyphidae</taxon>
        <taxon>Dermatophagoidinae</taxon>
        <taxon>Dermatophagoides</taxon>
    </lineage>
</organism>
<sequence length="73" mass="8362">MITMIVYKLDLNLTALIACDCIGIISHETRTHFNNDSTSSASIISYKRRVRMANQPATPLAGKYYYFVRYLLI</sequence>
<comment type="caution">
    <text evidence="1">The sequence shown here is derived from an EMBL/GenBank/DDBJ whole genome shotgun (WGS) entry which is preliminary data.</text>
</comment>
<evidence type="ECO:0000313" key="1">
    <source>
        <dbReference type="EMBL" id="KAH9501123.1"/>
    </source>
</evidence>
<reference evidence="1" key="2">
    <citation type="journal article" date="2022" name="Res Sq">
        <title>Comparative Genomics Reveals Insights into the Divergent Evolution of Astigmatic Mites and Household Pest Adaptations.</title>
        <authorList>
            <person name="Xiong Q."/>
            <person name="Wan A.T.-Y."/>
            <person name="Liu X.-Y."/>
            <person name="Fung C.S.-H."/>
            <person name="Xiao X."/>
            <person name="Malainual N."/>
            <person name="Hou J."/>
            <person name="Wang L."/>
            <person name="Wang M."/>
            <person name="Yang K."/>
            <person name="Cui Y."/>
            <person name="Leung E."/>
            <person name="Nong W."/>
            <person name="Shin S.-K."/>
            <person name="Au S."/>
            <person name="Jeong K.Y."/>
            <person name="Chew F.T."/>
            <person name="Hui J."/>
            <person name="Leung T.F."/>
            <person name="Tungtrongchitr A."/>
            <person name="Zhong N."/>
            <person name="Liu Z."/>
            <person name="Tsui S."/>
        </authorList>
    </citation>
    <scope>NUCLEOTIDE SEQUENCE</scope>
    <source>
        <strain evidence="1">Derf</strain>
        <tissue evidence="1">Whole organism</tissue>
    </source>
</reference>
<dbReference type="EMBL" id="ASGP02000006">
    <property type="protein sequence ID" value="KAH9501123.1"/>
    <property type="molecule type" value="Genomic_DNA"/>
</dbReference>
<name>A0A922L323_DERFA</name>
<proteinExistence type="predicted"/>
<dbReference type="AlphaFoldDB" id="A0A922L323"/>
<reference evidence="1" key="1">
    <citation type="submission" date="2013-05" db="EMBL/GenBank/DDBJ databases">
        <authorList>
            <person name="Yim A.K.Y."/>
            <person name="Chan T.F."/>
            <person name="Ji K.M."/>
            <person name="Liu X.Y."/>
            <person name="Zhou J.W."/>
            <person name="Li R.Q."/>
            <person name="Yang K.Y."/>
            <person name="Li J."/>
            <person name="Li M."/>
            <person name="Law P.T.W."/>
            <person name="Wu Y.L."/>
            <person name="Cai Z.L."/>
            <person name="Qin H."/>
            <person name="Bao Y."/>
            <person name="Leung R.K.K."/>
            <person name="Ng P.K.S."/>
            <person name="Zou J."/>
            <person name="Zhong X.J."/>
            <person name="Ran P.X."/>
            <person name="Zhong N.S."/>
            <person name="Liu Z.G."/>
            <person name="Tsui S.K.W."/>
        </authorList>
    </citation>
    <scope>NUCLEOTIDE SEQUENCE</scope>
    <source>
        <strain evidence="1">Derf</strain>
        <tissue evidence="1">Whole organism</tissue>
    </source>
</reference>
<keyword evidence="2" id="KW-1185">Reference proteome</keyword>
<gene>
    <name evidence="1" type="ORF">DERF_011990</name>
</gene>
<evidence type="ECO:0000313" key="2">
    <source>
        <dbReference type="Proteomes" id="UP000790347"/>
    </source>
</evidence>
<accession>A0A922L323</accession>
<dbReference type="Proteomes" id="UP000790347">
    <property type="component" value="Unassembled WGS sequence"/>
</dbReference>